<feature type="transmembrane region" description="Helical" evidence="7">
    <location>
        <begin position="421"/>
        <end position="442"/>
    </location>
</feature>
<evidence type="ECO:0000256" key="5">
    <source>
        <dbReference type="ARBA" id="ARBA00023180"/>
    </source>
</evidence>
<keyword evidence="2 7" id="KW-0812">Transmembrane</keyword>
<dbReference type="InterPro" id="IPR003392">
    <property type="entry name" value="PTHD_SSD"/>
</dbReference>
<dbReference type="eggNOG" id="KOG3664">
    <property type="taxonomic scope" value="Eukaryota"/>
</dbReference>
<keyword evidence="3 7" id="KW-1133">Transmembrane helix</keyword>
<feature type="transmembrane region" description="Helical" evidence="7">
    <location>
        <begin position="244"/>
        <end position="266"/>
    </location>
</feature>
<feature type="transmembrane region" description="Helical" evidence="7">
    <location>
        <begin position="194"/>
        <end position="215"/>
    </location>
</feature>
<evidence type="ECO:0000256" key="2">
    <source>
        <dbReference type="ARBA" id="ARBA00022692"/>
    </source>
</evidence>
<evidence type="ECO:0000256" key="7">
    <source>
        <dbReference type="SAM" id="Phobius"/>
    </source>
</evidence>
<dbReference type="SUPFAM" id="SSF82866">
    <property type="entry name" value="Multidrug efflux transporter AcrB transmembrane domain"/>
    <property type="match status" value="2"/>
</dbReference>
<keyword evidence="5" id="KW-0325">Glycoprotein</keyword>
<feature type="transmembrane region" description="Helical" evidence="7">
    <location>
        <begin position="278"/>
        <end position="303"/>
    </location>
</feature>
<dbReference type="Gene3D" id="1.20.1640.10">
    <property type="entry name" value="Multidrug efflux transporter AcrB transmembrane domain"/>
    <property type="match status" value="2"/>
</dbReference>
<evidence type="ECO:0000256" key="4">
    <source>
        <dbReference type="ARBA" id="ARBA00023136"/>
    </source>
</evidence>
<feature type="domain" description="SSD" evidence="8">
    <location>
        <begin position="204"/>
        <end position="303"/>
    </location>
</feature>
<evidence type="ECO:0000259" key="8">
    <source>
        <dbReference type="PROSITE" id="PS50156"/>
    </source>
</evidence>
<dbReference type="InterPro" id="IPR052081">
    <property type="entry name" value="Dispatched_Hh_regulator"/>
</dbReference>
<feature type="transmembrane region" description="Helical" evidence="7">
    <location>
        <begin position="167"/>
        <end position="188"/>
    </location>
</feature>
<dbReference type="GO" id="GO:0016020">
    <property type="term" value="C:membrane"/>
    <property type="evidence" value="ECO:0007669"/>
    <property type="project" value="UniProtKB-SubCell"/>
</dbReference>
<dbReference type="AlphaFoldDB" id="A0A1Y5IFC0"/>
<evidence type="ECO:0000256" key="1">
    <source>
        <dbReference type="ARBA" id="ARBA00004141"/>
    </source>
</evidence>
<dbReference type="Pfam" id="PF02460">
    <property type="entry name" value="Patched"/>
    <property type="match status" value="1"/>
</dbReference>
<gene>
    <name evidence="9" type="ORF">BE221DRAFT_72642</name>
</gene>
<dbReference type="GO" id="GO:0022857">
    <property type="term" value="F:transmembrane transporter activity"/>
    <property type="evidence" value="ECO:0007669"/>
    <property type="project" value="TreeGrafter"/>
</dbReference>
<dbReference type="PROSITE" id="PS50156">
    <property type="entry name" value="SSD"/>
    <property type="match status" value="1"/>
</dbReference>
<comment type="subcellular location">
    <subcellularLocation>
        <location evidence="1">Membrane</location>
        <topology evidence="1">Multi-pass membrane protein</topology>
    </subcellularLocation>
</comment>
<keyword evidence="4 7" id="KW-0472">Membrane</keyword>
<feature type="transmembrane region" description="Helical" evidence="7">
    <location>
        <begin position="728"/>
        <end position="752"/>
    </location>
</feature>
<accession>A0A1Y5IFC0</accession>
<dbReference type="InterPro" id="IPR000731">
    <property type="entry name" value="SSD"/>
</dbReference>
<evidence type="ECO:0000256" key="3">
    <source>
        <dbReference type="ARBA" id="ARBA00022989"/>
    </source>
</evidence>
<evidence type="ECO:0000256" key="6">
    <source>
        <dbReference type="ARBA" id="ARBA00038046"/>
    </source>
</evidence>
<dbReference type="PANTHER" id="PTHR45951:SF3">
    <property type="entry name" value="PROTEIN DISPATCHED"/>
    <property type="match status" value="1"/>
</dbReference>
<sequence>MEHVNPTVEEVYSVALINKRLDANGCRDIGYETEIGKSMRGIETLLRWSSSWSEIEALGAPFGLMVNNAVTRSEREKGESHSVRLVFRLDSRRTNAASWVMNVGQNVVNGFNSDVSSVSTQTSAAWRHFKAYELLVDQRLAKDSLFAIGSLCVTVGLITITTRSVCLALGGVISIAGTFVLTHVTYFELYRCDWFGIIHIAGIFLAIGIGADDIYIIADHWRESSVAVGEKETRERTMQARMEWTMSHSLFSIGITSFTTAAAFASNIPSSIEPVRLFGIYMATEIILMLCVTVVVIGSVLAINEKWKDFSMSKIRVAPVCNALVRPVEMVAYQRHIARRATVDLGEFPIIERIIHRRGLSVPIDSMAIDARPLIQSNPWTSASASTAGSPTSSPTVVSSRISRRRALFARIIDRMMRSKWTLIAAYLASIVGAGMIARNVLKQSGDESLSMWPRGHVIHTFTQMDGTFNSSHYSDNAHVTFVFGLDAVLTSANAKLRGDDRSVYVGTPVLLTRNDSSYDFSEPRAQIWLLDFCASLKSDALTNHFLRTHDECDKYKRDDELCVAYSAVSMVTSIPKISTPEKMNKGYEFWANWFDAKLASGPPETVDAFQCSQAWMVADTVQEIKSATLRSIVLSIVLAFGVLFLCTRSFLCSSLATFCIASVIVYFVAFMSLKGWRFGIIEAVCVQIIVGISIDYPCHVCIAYIATRRRLMSRKERSVRALRTVGTAVASGWLSSVASAACLLGCVIVFFTKFASFIIVTLTSSFILAVIVLPLARVIARQVITFLTFPLASLSPMSSAMRCRKDASVTGGESCMPAFAVVGSHVGGARRLRALMSQHDMLTDLQKTVHFFNPVYGATQGVQMCEPKGLLLKAYFASVLAGKDAWSPYDPAQTMKRKKDGEAFDRALGDVVSGDWSDTYFNCACCAATMKRLMPELRPIVVLRDPVGRAMARYVEENHPHGTPVEAAGLSACALKENGYTWGKTAKKTQQNLEQCLEETKGESSETVARECLDFHSFLGWSLYAEYLEIWKKEFPNLLVLYADDIEDNPEQVARAVESYLGLPPNIKPYDFTALGARTSRFSSVPYDLQPQLSKTEEDKKATEELVKFFEPHGRSQRFRTCGSVVTTCKRIRLDLVLRENCSLGTRSSSTHSKMRIRRARICTSLQSTNRRSTLTKRTLPTCEAWTSRTF</sequence>
<organism evidence="9">
    <name type="scientific">Ostreococcus tauri</name>
    <name type="common">Marine green alga</name>
    <dbReference type="NCBI Taxonomy" id="70448"/>
    <lineage>
        <taxon>Eukaryota</taxon>
        <taxon>Viridiplantae</taxon>
        <taxon>Chlorophyta</taxon>
        <taxon>Mamiellophyceae</taxon>
        <taxon>Mamiellales</taxon>
        <taxon>Bathycoccaceae</taxon>
        <taxon>Ostreococcus</taxon>
    </lineage>
</organism>
<dbReference type="InterPro" id="IPR027417">
    <property type="entry name" value="P-loop_NTPase"/>
</dbReference>
<comment type="similarity">
    <text evidence="6">Belongs to the dispatched family.</text>
</comment>
<dbReference type="EMBL" id="KZ155780">
    <property type="protein sequence ID" value="OUS46894.1"/>
    <property type="molecule type" value="Genomic_DNA"/>
</dbReference>
<name>A0A1Y5IFC0_OSTTA</name>
<reference evidence="9" key="1">
    <citation type="submission" date="2017-04" db="EMBL/GenBank/DDBJ databases">
        <title>Population genomics of picophytoplankton unveils novel chromosome hypervariability.</title>
        <authorList>
            <consortium name="DOE Joint Genome Institute"/>
            <person name="Blanc-Mathieu R."/>
            <person name="Krasovec M."/>
            <person name="Hebrard M."/>
            <person name="Yau S."/>
            <person name="Desgranges E."/>
            <person name="Martin J."/>
            <person name="Schackwitz W."/>
            <person name="Kuo A."/>
            <person name="Salin G."/>
            <person name="Donnadieu C."/>
            <person name="Desdevises Y."/>
            <person name="Sanchez-Ferandin S."/>
            <person name="Moreau H."/>
            <person name="Rivals E."/>
            <person name="Grigoriev I.V."/>
            <person name="Grimsley N."/>
            <person name="Eyre-Walker A."/>
            <person name="Piganeau G."/>
        </authorList>
    </citation>
    <scope>NUCLEOTIDE SEQUENCE [LARGE SCALE GENOMIC DNA]</scope>
    <source>
        <strain evidence="9">RCC 1115</strain>
    </source>
</reference>
<dbReference type="PANTHER" id="PTHR45951">
    <property type="entry name" value="PROTEIN DISPATCHED-RELATED"/>
    <property type="match status" value="1"/>
</dbReference>
<protein>
    <recommendedName>
        <fullName evidence="8">SSD domain-containing protein</fullName>
    </recommendedName>
</protein>
<feature type="transmembrane region" description="Helical" evidence="7">
    <location>
        <begin position="758"/>
        <end position="777"/>
    </location>
</feature>
<feature type="transmembrane region" description="Helical" evidence="7">
    <location>
        <begin position="654"/>
        <end position="674"/>
    </location>
</feature>
<feature type="transmembrane region" description="Helical" evidence="7">
    <location>
        <begin position="680"/>
        <end position="707"/>
    </location>
</feature>
<dbReference type="Gene3D" id="3.40.50.300">
    <property type="entry name" value="P-loop containing nucleotide triphosphate hydrolases"/>
    <property type="match status" value="1"/>
</dbReference>
<dbReference type="GO" id="GO:0007224">
    <property type="term" value="P:smoothened signaling pathway"/>
    <property type="evidence" value="ECO:0007669"/>
    <property type="project" value="TreeGrafter"/>
</dbReference>
<evidence type="ECO:0000313" key="9">
    <source>
        <dbReference type="EMBL" id="OUS46894.1"/>
    </source>
</evidence>
<dbReference type="SUPFAM" id="SSF52540">
    <property type="entry name" value="P-loop containing nucleoside triphosphate hydrolases"/>
    <property type="match status" value="1"/>
</dbReference>
<feature type="transmembrane region" description="Helical" evidence="7">
    <location>
        <begin position="628"/>
        <end position="647"/>
    </location>
</feature>
<dbReference type="Proteomes" id="UP000195557">
    <property type="component" value="Unassembled WGS sequence"/>
</dbReference>
<proteinExistence type="inferred from homology"/>